<keyword evidence="1" id="KW-0732">Signal</keyword>
<dbReference type="EMBL" id="CP015225">
    <property type="protein sequence ID" value="AMZ75445.1"/>
    <property type="molecule type" value="Genomic_DNA"/>
</dbReference>
<reference evidence="2 3" key="2">
    <citation type="journal article" date="2018" name="Nature">
        <title>Mutant phenotypes for thousands of bacterial genes of unknown function.</title>
        <authorList>
            <person name="Price M.N."/>
            <person name="Wetmore K.M."/>
            <person name="Waters R.J."/>
            <person name="Callaghan M."/>
            <person name="Ray J."/>
            <person name="Liu H."/>
            <person name="Kuehl J.V."/>
            <person name="Melnyk R.A."/>
            <person name="Lamson J.S."/>
            <person name="Suh Y."/>
            <person name="Carlson H.K."/>
            <person name="Esquivel Z."/>
            <person name="Sadeeshkumar H."/>
            <person name="Chakraborty R."/>
            <person name="Zane G.M."/>
            <person name="Rubin B.E."/>
            <person name="Wall J.D."/>
            <person name="Visel A."/>
            <person name="Bristow J."/>
            <person name="Blow M.J."/>
            <person name="Arkin A.P."/>
            <person name="Deutschbauer A.M."/>
        </authorList>
    </citation>
    <scope>NUCLEOTIDE SEQUENCE [LARGE SCALE GENOMIC DNA]</scope>
    <source>
        <strain evidence="2 3">FW300-N2E2</strain>
    </source>
</reference>
<feature type="chain" id="PRO_5007822542" evidence="1">
    <location>
        <begin position="19"/>
        <end position="414"/>
    </location>
</feature>
<reference evidence="3" key="1">
    <citation type="submission" date="2016-04" db="EMBL/GenBank/DDBJ databases">
        <authorList>
            <person name="Ray J."/>
            <person name="Price M."/>
            <person name="Deutschbauer A."/>
        </authorList>
    </citation>
    <scope>NUCLEOTIDE SEQUENCE [LARGE SCALE GENOMIC DNA]</scope>
    <source>
        <strain evidence="3">FW300-N2E2</strain>
    </source>
</reference>
<sequence>MYRAIMVLAWLFAGLATADAATREISAVFRPDPAKPMDNKFVNTTPVTGFCNHWPAHCAAADIFSLTIPLTFASSSAIQANHPDNRQGAMFIIPGNWRTMQVINSSTGESEEVSVRIAGLGGMYRLSESAMDLVGGGVSLFEAHRKLWAGGNWSRPPQPCRATPVEAHSGFNGFYFFWLAPHQDVACAKQAKYLIPGLQVVYMDLAYELRTPNPLKMSTGHYTGSLNYTVGPGQDIDMGDVMLPNDSLLTLNFNLEVQHTLKVEVPPGGNKVVLEPQGGWQAWLNQGQKPTRLFRDQTFHLWASSRFKMRLECQFADADDNTCLLWAPSTGYLIPVDISVTLPNGLTDAAGQPVNRRRLYLDGSGTELFQPGHYVDRKPGTLHFEVGRSQVEEMLAGDAKHYSGNVTVIWDSEV</sequence>
<protein>
    <submittedName>
        <fullName evidence="2">Uncharacterized protein</fullName>
    </submittedName>
</protein>
<name>A0A161GU13_PSEFL</name>
<accession>A0A161GU13</accession>
<evidence type="ECO:0000313" key="2">
    <source>
        <dbReference type="EMBL" id="AMZ75445.1"/>
    </source>
</evidence>
<evidence type="ECO:0000313" key="3">
    <source>
        <dbReference type="Proteomes" id="UP000076083"/>
    </source>
</evidence>
<organism evidence="2 3">
    <name type="scientific">Pseudomonas fluorescens</name>
    <dbReference type="NCBI Taxonomy" id="294"/>
    <lineage>
        <taxon>Bacteria</taxon>
        <taxon>Pseudomonadati</taxon>
        <taxon>Pseudomonadota</taxon>
        <taxon>Gammaproteobacteria</taxon>
        <taxon>Pseudomonadales</taxon>
        <taxon>Pseudomonadaceae</taxon>
        <taxon>Pseudomonas</taxon>
    </lineage>
</organism>
<dbReference type="RefSeq" id="WP_063325229.1">
    <property type="nucleotide sequence ID" value="NZ_CP015225.1"/>
</dbReference>
<proteinExistence type="predicted"/>
<dbReference type="Proteomes" id="UP000076083">
    <property type="component" value="Chromosome"/>
</dbReference>
<feature type="signal peptide" evidence="1">
    <location>
        <begin position="1"/>
        <end position="18"/>
    </location>
</feature>
<evidence type="ECO:0000256" key="1">
    <source>
        <dbReference type="SAM" id="SignalP"/>
    </source>
</evidence>
<gene>
    <name evidence="2" type="ORF">TK06_27200</name>
</gene>
<dbReference type="AlphaFoldDB" id="A0A161GU13"/>